<dbReference type="EMBL" id="CYHF01000008">
    <property type="protein sequence ID" value="CUA99033.1"/>
    <property type="molecule type" value="Genomic_DNA"/>
</dbReference>
<evidence type="ECO:0000313" key="8">
    <source>
        <dbReference type="EMBL" id="CUA99033.1"/>
    </source>
</evidence>
<reference evidence="9" key="1">
    <citation type="submission" date="2015-08" db="EMBL/GenBank/DDBJ databases">
        <authorList>
            <person name="Varghese N."/>
        </authorList>
    </citation>
    <scope>NUCLEOTIDE SEQUENCE [LARGE SCALE GENOMIC DNA]</scope>
    <source>
        <strain evidence="9">DSM 18181</strain>
    </source>
</reference>
<protein>
    <submittedName>
        <fullName evidence="8">O-6-methylguanine DNA methyltransferase</fullName>
    </submittedName>
</protein>
<dbReference type="InterPro" id="IPR036217">
    <property type="entry name" value="MethylDNA_cys_MeTrfase_DNAb"/>
</dbReference>
<dbReference type="SUPFAM" id="SSF46767">
    <property type="entry name" value="Methylated DNA-protein cysteine methyltransferase, C-terminal domain"/>
    <property type="match status" value="1"/>
</dbReference>
<evidence type="ECO:0000259" key="7">
    <source>
        <dbReference type="Pfam" id="PF01035"/>
    </source>
</evidence>
<keyword evidence="9" id="KW-1185">Reference proteome</keyword>
<dbReference type="Gene3D" id="1.10.10.10">
    <property type="entry name" value="Winged helix-like DNA-binding domain superfamily/Winged helix DNA-binding domain"/>
    <property type="match status" value="1"/>
</dbReference>
<evidence type="ECO:0000256" key="6">
    <source>
        <dbReference type="ARBA" id="ARBA00049348"/>
    </source>
</evidence>
<evidence type="ECO:0000256" key="4">
    <source>
        <dbReference type="ARBA" id="ARBA00022763"/>
    </source>
</evidence>
<dbReference type="InterPro" id="IPR001497">
    <property type="entry name" value="MethylDNA_cys_MeTrfase_AS"/>
</dbReference>
<keyword evidence="2 8" id="KW-0489">Methyltransferase</keyword>
<evidence type="ECO:0000256" key="2">
    <source>
        <dbReference type="ARBA" id="ARBA00022603"/>
    </source>
</evidence>
<evidence type="ECO:0000256" key="5">
    <source>
        <dbReference type="ARBA" id="ARBA00023204"/>
    </source>
</evidence>
<evidence type="ECO:0000256" key="3">
    <source>
        <dbReference type="ARBA" id="ARBA00022679"/>
    </source>
</evidence>
<dbReference type="GO" id="GO:0032259">
    <property type="term" value="P:methylation"/>
    <property type="evidence" value="ECO:0007669"/>
    <property type="project" value="UniProtKB-KW"/>
</dbReference>
<dbReference type="CDD" id="cd06445">
    <property type="entry name" value="ATase"/>
    <property type="match status" value="1"/>
</dbReference>
<name>A0A0K6I7I6_9BURK</name>
<evidence type="ECO:0000313" key="9">
    <source>
        <dbReference type="Proteomes" id="UP000183649"/>
    </source>
</evidence>
<keyword evidence="5" id="KW-0234">DNA repair</keyword>
<keyword evidence="4" id="KW-0227">DNA damage</keyword>
<dbReference type="GO" id="GO:0003908">
    <property type="term" value="F:methylated-DNA-[protein]-cysteine S-methyltransferase activity"/>
    <property type="evidence" value="ECO:0007669"/>
    <property type="project" value="UniProtKB-EC"/>
</dbReference>
<organism evidence="8 9">
    <name type="scientific">Thiomonas bhubaneswarensis</name>
    <dbReference type="NCBI Taxonomy" id="339866"/>
    <lineage>
        <taxon>Bacteria</taxon>
        <taxon>Pseudomonadati</taxon>
        <taxon>Pseudomonadota</taxon>
        <taxon>Betaproteobacteria</taxon>
        <taxon>Burkholderiales</taxon>
        <taxon>Thiomonas</taxon>
    </lineage>
</organism>
<dbReference type="InterPro" id="IPR036388">
    <property type="entry name" value="WH-like_DNA-bd_sf"/>
</dbReference>
<dbReference type="GO" id="GO:0006281">
    <property type="term" value="P:DNA repair"/>
    <property type="evidence" value="ECO:0007669"/>
    <property type="project" value="UniProtKB-KW"/>
</dbReference>
<dbReference type="SUPFAM" id="SSF53155">
    <property type="entry name" value="Methylated DNA-protein cysteine methyltransferase domain"/>
    <property type="match status" value="1"/>
</dbReference>
<dbReference type="STRING" id="339866.GCA_001418255_02372"/>
<dbReference type="PANTHER" id="PTHR10815">
    <property type="entry name" value="METHYLATED-DNA--PROTEIN-CYSTEINE METHYLTRANSFERASE"/>
    <property type="match status" value="1"/>
</dbReference>
<dbReference type="NCBIfam" id="TIGR00589">
    <property type="entry name" value="ogt"/>
    <property type="match status" value="1"/>
</dbReference>
<feature type="domain" description="Methylated-DNA-[protein]-cysteine S-methyltransferase DNA binding" evidence="7">
    <location>
        <begin position="58"/>
        <end position="141"/>
    </location>
</feature>
<accession>A0A0K6I7I6</accession>
<dbReference type="Proteomes" id="UP000183649">
    <property type="component" value="Unassembled WGS sequence"/>
</dbReference>
<dbReference type="PANTHER" id="PTHR10815:SF13">
    <property type="entry name" value="METHYLATED-DNA--PROTEIN-CYSTEINE METHYLTRANSFERASE"/>
    <property type="match status" value="1"/>
</dbReference>
<dbReference type="PROSITE" id="PS00374">
    <property type="entry name" value="MGMT"/>
    <property type="match status" value="1"/>
</dbReference>
<sequence>MGLFCSQDAVQHLAYLPPDTALVPPAGALCRELAAQLQAYAEDPSHVFDLPLTAAGTPYQQRVWALLRLIPPGRTRTYGDAAAELHSAARAVGQACGANPFAPIVPCHRIVARGGLGGFAHSTAESGYLLGVKRWLIQHESRLALAHGTTLLATLDSPRESSATFGRPCGGAHG</sequence>
<dbReference type="AlphaFoldDB" id="A0A0K6I7I6"/>
<dbReference type="InterPro" id="IPR014048">
    <property type="entry name" value="MethylDNA_cys_MeTrfase_DNA-bd"/>
</dbReference>
<comment type="catalytic activity">
    <reaction evidence="6">
        <text>a 6-O-methyl-2'-deoxyguanosine in DNA + L-cysteinyl-[protein] = S-methyl-L-cysteinyl-[protein] + a 2'-deoxyguanosine in DNA</text>
        <dbReference type="Rhea" id="RHEA:24000"/>
        <dbReference type="Rhea" id="RHEA-COMP:10131"/>
        <dbReference type="Rhea" id="RHEA-COMP:10132"/>
        <dbReference type="Rhea" id="RHEA-COMP:11367"/>
        <dbReference type="Rhea" id="RHEA-COMP:11368"/>
        <dbReference type="ChEBI" id="CHEBI:29950"/>
        <dbReference type="ChEBI" id="CHEBI:82612"/>
        <dbReference type="ChEBI" id="CHEBI:85445"/>
        <dbReference type="ChEBI" id="CHEBI:85448"/>
        <dbReference type="EC" id="2.1.1.63"/>
    </reaction>
</comment>
<evidence type="ECO:0000256" key="1">
    <source>
        <dbReference type="ARBA" id="ARBA00001286"/>
    </source>
</evidence>
<comment type="catalytic activity">
    <reaction evidence="1">
        <text>a 4-O-methyl-thymidine in DNA + L-cysteinyl-[protein] = a thymidine in DNA + S-methyl-L-cysteinyl-[protein]</text>
        <dbReference type="Rhea" id="RHEA:53428"/>
        <dbReference type="Rhea" id="RHEA-COMP:10131"/>
        <dbReference type="Rhea" id="RHEA-COMP:10132"/>
        <dbReference type="Rhea" id="RHEA-COMP:13555"/>
        <dbReference type="Rhea" id="RHEA-COMP:13556"/>
        <dbReference type="ChEBI" id="CHEBI:29950"/>
        <dbReference type="ChEBI" id="CHEBI:82612"/>
        <dbReference type="ChEBI" id="CHEBI:137386"/>
        <dbReference type="ChEBI" id="CHEBI:137387"/>
        <dbReference type="EC" id="2.1.1.63"/>
    </reaction>
</comment>
<proteinExistence type="predicted"/>
<dbReference type="Pfam" id="PF01035">
    <property type="entry name" value="DNA_binding_1"/>
    <property type="match status" value="1"/>
</dbReference>
<keyword evidence="3 8" id="KW-0808">Transferase</keyword>
<gene>
    <name evidence="8" type="ORF">Ga0061069_108144</name>
</gene>
<dbReference type="InterPro" id="IPR036631">
    <property type="entry name" value="MGMT_N_sf"/>
</dbReference>